<accession>A0A554VFB3</accession>
<dbReference type="EMBL" id="VLNR01000053">
    <property type="protein sequence ID" value="TSE05845.1"/>
    <property type="molecule type" value="Genomic_DNA"/>
</dbReference>
<name>A0A554VFB3_9FLAO</name>
<gene>
    <name evidence="3" type="ORF">FOF46_21235</name>
</gene>
<dbReference type="InterPro" id="IPR011990">
    <property type="entry name" value="TPR-like_helical_dom_sf"/>
</dbReference>
<dbReference type="SUPFAM" id="SSF48452">
    <property type="entry name" value="TPR-like"/>
    <property type="match status" value="1"/>
</dbReference>
<dbReference type="PANTHER" id="PTHR46825">
    <property type="entry name" value="D-ALANYL-D-ALANINE-CARBOXYPEPTIDASE/ENDOPEPTIDASE AMPH"/>
    <property type="match status" value="1"/>
</dbReference>
<dbReference type="SUPFAM" id="SSF56601">
    <property type="entry name" value="beta-lactamase/transpeptidase-like"/>
    <property type="match status" value="1"/>
</dbReference>
<dbReference type="OrthoDB" id="9793489at2"/>
<dbReference type="RefSeq" id="WP_143917830.1">
    <property type="nucleotide sequence ID" value="NZ_CANMIK010000061.1"/>
</dbReference>
<dbReference type="InterPro" id="IPR019734">
    <property type="entry name" value="TPR_rpt"/>
</dbReference>
<dbReference type="Proteomes" id="UP000318833">
    <property type="component" value="Unassembled WGS sequence"/>
</dbReference>
<proteinExistence type="predicted"/>
<reference evidence="3 4" key="1">
    <citation type="submission" date="2019-07" db="EMBL/GenBank/DDBJ databases">
        <title>The draft genome sequence of Aquimarina algiphila M91.</title>
        <authorList>
            <person name="Meng X."/>
        </authorList>
    </citation>
    <scope>NUCLEOTIDE SEQUENCE [LARGE SCALE GENOMIC DNA]</scope>
    <source>
        <strain evidence="3 4">M91</strain>
    </source>
</reference>
<dbReference type="PROSITE" id="PS51257">
    <property type="entry name" value="PROKAR_LIPOPROTEIN"/>
    <property type="match status" value="1"/>
</dbReference>
<dbReference type="PANTHER" id="PTHR46825:SF9">
    <property type="entry name" value="BETA-LACTAMASE-RELATED DOMAIN-CONTAINING PROTEIN"/>
    <property type="match status" value="1"/>
</dbReference>
<sequence>MKNKIISLLIIIVFISCKNEKDPVKSEPLQNKEVDSVQVSIDTNAALALKDSSITSLSVAVYAKEKEYTAHYGELEKGKANPPTDQTFYEIGSVTKTFTGTLVAQAVLDGKLSLDDDIRKYLKGDYDNLKYNGNPILIKHIITHTSSLPKNNKGIDELFENRDDSLAFRVHEIEKEYTKEKLFNHLKEITLDTLPGEKYGYSNLGANLMGHILETAYERTYPELLEQFIFKPSGMTQTKMRLNAEEKKRLARGYNKGVLMPSLPLPETLLGAAGHLKSTMPDLISYMKFQLDSTKKVVQESHSKILMLDEDEWIGYFWPIDKDSEGIYYSHHGGAFGTNTFFFVYPHFEIGIAVSTNSSSPGATGNIRGVVEGILDDIKPFGKKSIGRAIFQKCLDNVDDGIAYYKQLRKDQLETYNFENEFELNSVGYTLLNRGKIEDAIKIFELSVSVFPSASNPYDSLGEGYLENKQYDLALQNYKKSLALDPTNENARVMISKIESIKQ</sequence>
<organism evidence="3 4">
    <name type="scientific">Aquimarina algiphila</name>
    <dbReference type="NCBI Taxonomy" id="2047982"/>
    <lineage>
        <taxon>Bacteria</taxon>
        <taxon>Pseudomonadati</taxon>
        <taxon>Bacteroidota</taxon>
        <taxon>Flavobacteriia</taxon>
        <taxon>Flavobacteriales</taxon>
        <taxon>Flavobacteriaceae</taxon>
        <taxon>Aquimarina</taxon>
    </lineage>
</organism>
<dbReference type="GO" id="GO:0016787">
    <property type="term" value="F:hydrolase activity"/>
    <property type="evidence" value="ECO:0007669"/>
    <property type="project" value="UniProtKB-KW"/>
</dbReference>
<dbReference type="Gene3D" id="3.40.710.10">
    <property type="entry name" value="DD-peptidase/beta-lactamase superfamily"/>
    <property type="match status" value="1"/>
</dbReference>
<feature type="domain" description="Beta-lactamase-related" evidence="2">
    <location>
        <begin position="49"/>
        <end position="363"/>
    </location>
</feature>
<dbReference type="Pfam" id="PF00144">
    <property type="entry name" value="Beta-lactamase"/>
    <property type="match status" value="1"/>
</dbReference>
<protein>
    <submittedName>
        <fullName evidence="3">Serine hydrolase</fullName>
    </submittedName>
</protein>
<feature type="repeat" description="TPR" evidence="1">
    <location>
        <begin position="455"/>
        <end position="488"/>
    </location>
</feature>
<dbReference type="PROSITE" id="PS50005">
    <property type="entry name" value="TPR"/>
    <property type="match status" value="1"/>
</dbReference>
<dbReference type="AlphaFoldDB" id="A0A554VFB3"/>
<dbReference type="SMART" id="SM00028">
    <property type="entry name" value="TPR"/>
    <property type="match status" value="2"/>
</dbReference>
<keyword evidence="1" id="KW-0802">TPR repeat</keyword>
<evidence type="ECO:0000256" key="1">
    <source>
        <dbReference type="PROSITE-ProRule" id="PRU00339"/>
    </source>
</evidence>
<dbReference type="InterPro" id="IPR050491">
    <property type="entry name" value="AmpC-like"/>
</dbReference>
<evidence type="ECO:0000313" key="4">
    <source>
        <dbReference type="Proteomes" id="UP000318833"/>
    </source>
</evidence>
<keyword evidence="3" id="KW-0378">Hydrolase</keyword>
<evidence type="ECO:0000313" key="3">
    <source>
        <dbReference type="EMBL" id="TSE05845.1"/>
    </source>
</evidence>
<dbReference type="Gene3D" id="1.25.40.10">
    <property type="entry name" value="Tetratricopeptide repeat domain"/>
    <property type="match status" value="1"/>
</dbReference>
<comment type="caution">
    <text evidence="3">The sequence shown here is derived from an EMBL/GenBank/DDBJ whole genome shotgun (WGS) entry which is preliminary data.</text>
</comment>
<keyword evidence="4" id="KW-1185">Reference proteome</keyword>
<dbReference type="InterPro" id="IPR001466">
    <property type="entry name" value="Beta-lactam-related"/>
</dbReference>
<evidence type="ECO:0000259" key="2">
    <source>
        <dbReference type="Pfam" id="PF00144"/>
    </source>
</evidence>
<dbReference type="InterPro" id="IPR012338">
    <property type="entry name" value="Beta-lactam/transpept-like"/>
</dbReference>